<dbReference type="STRING" id="461836.A0A0L0DLZ0"/>
<dbReference type="GO" id="GO:0005930">
    <property type="term" value="C:axoneme"/>
    <property type="evidence" value="ECO:0007669"/>
    <property type="project" value="UniProtKB-ARBA"/>
</dbReference>
<dbReference type="PANTHER" id="PTHR13720:SF14">
    <property type="entry name" value="CILIA- AND FLAGELLA-ASSOCIATED PROTEIN 52"/>
    <property type="match status" value="1"/>
</dbReference>
<keyword evidence="6 13" id="KW-0282">Flagellum</keyword>
<sequence length="631" mass="66507">MADVTTALALDRSFGFAGAVPAGLVLHPNQEHIVYPLGSSVVVRTMGQASGEQFLAGHTSPITTLVVSPSGRYLASGQERFMGLKADVLVWDFESLQLVHRFVLHKAGIKALAFSPNDKYLASLGDEDDNSVVVWDLEAGAAICGAPASMGSSGVAHTLAWLHGSETSFVSGGEYTLRKWELDLSIRKLRAEEGRLGQLKRIIDTLVVAPGDAGVYCGTSTGDVLYVSLDTMLFRVSGPKKPFPKGVTALALTRHAGVIAGSGDGVLASLSPSSLKVTKVARLAGAVTSIALDASHTAMFVGTASANIYTAVTETLATELRTTCHPGKVNDVVYPCDYSEVFATAGPEDVRVWNSRTSEELVRISVPNIECHCVAFAADGSAIFSGWSDGKVRAFGPESGTLLFVINDAHHGPVTAIAPCADGERLISGGKDGEVRVWRLMASSQVMEATMMEHKGPISSIQVASNDMEAITASGDGSCIIWDLGSFIRVQVMFAPSYFMAAAYHPEEAQVLSCGTDRKICFWDAYDGSAIREIELLDNCAANSIAIFADGEAFVSGGNDKLVKLWSYDGGEVIATGSGHSSNIVKVVISPDQSEIVSISEDGAVFVWAVPAELIGPVGVGSLRALDPTAR</sequence>
<dbReference type="Gene3D" id="2.130.10.10">
    <property type="entry name" value="YVTN repeat-like/Quinoprotein amine dehydrogenase"/>
    <property type="match status" value="3"/>
</dbReference>
<feature type="repeat" description="WD" evidence="11">
    <location>
        <begin position="451"/>
        <end position="484"/>
    </location>
</feature>
<dbReference type="InterPro" id="IPR050630">
    <property type="entry name" value="WD_repeat_EMAP"/>
</dbReference>
<gene>
    <name evidence="13" type="ORF">AMSG_08768</name>
</gene>
<evidence type="ECO:0000256" key="5">
    <source>
        <dbReference type="ARBA" id="ARBA00022737"/>
    </source>
</evidence>
<dbReference type="InterPro" id="IPR036322">
    <property type="entry name" value="WD40_repeat_dom_sf"/>
</dbReference>
<feature type="repeat" description="WD" evidence="11">
    <location>
        <begin position="407"/>
        <end position="448"/>
    </location>
</feature>
<evidence type="ECO:0000256" key="2">
    <source>
        <dbReference type="ARBA" id="ARBA00004496"/>
    </source>
</evidence>
<dbReference type="InterPro" id="IPR020472">
    <property type="entry name" value="WD40_PAC1"/>
</dbReference>
<evidence type="ECO:0000256" key="8">
    <source>
        <dbReference type="ARBA" id="ARBA00023273"/>
    </source>
</evidence>
<evidence type="ECO:0000256" key="7">
    <source>
        <dbReference type="ARBA" id="ARBA00023069"/>
    </source>
</evidence>
<dbReference type="PROSITE" id="PS50082">
    <property type="entry name" value="WD_REPEATS_2"/>
    <property type="match status" value="4"/>
</dbReference>
<dbReference type="InterPro" id="IPR055440">
    <property type="entry name" value="Beta-prop_WDR90_4th"/>
</dbReference>
<protein>
    <recommendedName>
        <fullName evidence="10">Cilia- and flagella-associated protein 52</fullName>
    </recommendedName>
</protein>
<feature type="domain" description="WDR90 4th beta-propeller" evidence="12">
    <location>
        <begin position="328"/>
        <end position="475"/>
    </location>
</feature>
<dbReference type="eggNOG" id="KOG0266">
    <property type="taxonomic scope" value="Eukaryota"/>
</dbReference>
<dbReference type="OrthoDB" id="6252103at2759"/>
<dbReference type="InterPro" id="IPR001680">
    <property type="entry name" value="WD40_rpt"/>
</dbReference>
<feature type="repeat" description="WD" evidence="11">
    <location>
        <begin position="544"/>
        <end position="576"/>
    </location>
</feature>
<dbReference type="GeneID" id="25567383"/>
<dbReference type="Pfam" id="PF23342">
    <property type="entry name" value="WDR90_beta-prop_4th"/>
    <property type="match status" value="1"/>
</dbReference>
<evidence type="ECO:0000256" key="1">
    <source>
        <dbReference type="ARBA" id="ARBA00004230"/>
    </source>
</evidence>
<reference evidence="13 14" key="1">
    <citation type="submission" date="2010-05" db="EMBL/GenBank/DDBJ databases">
        <title>The Genome Sequence of Thecamonas trahens ATCC 50062.</title>
        <authorList>
            <consortium name="The Broad Institute Genome Sequencing Platform"/>
            <person name="Russ C."/>
            <person name="Cuomo C."/>
            <person name="Shea T."/>
            <person name="Young S.K."/>
            <person name="Zeng Q."/>
            <person name="Koehrsen M."/>
            <person name="Haas B."/>
            <person name="Borodovsky M."/>
            <person name="Guigo R."/>
            <person name="Alvarado L."/>
            <person name="Berlin A."/>
            <person name="Bochicchio J."/>
            <person name="Borenstein D."/>
            <person name="Chapman S."/>
            <person name="Chen Z."/>
            <person name="Freedman E."/>
            <person name="Gellesch M."/>
            <person name="Goldberg J."/>
            <person name="Griggs A."/>
            <person name="Gujja S."/>
            <person name="Heilman E."/>
            <person name="Heiman D."/>
            <person name="Hepburn T."/>
            <person name="Howarth C."/>
            <person name="Jen D."/>
            <person name="Larson L."/>
            <person name="Mehta T."/>
            <person name="Park D."/>
            <person name="Pearson M."/>
            <person name="Roberts A."/>
            <person name="Saif S."/>
            <person name="Shenoy N."/>
            <person name="Sisk P."/>
            <person name="Stolte C."/>
            <person name="Sykes S."/>
            <person name="Thomson T."/>
            <person name="Walk T."/>
            <person name="White J."/>
            <person name="Yandava C."/>
            <person name="Burger G."/>
            <person name="Gray M.W."/>
            <person name="Holland P.W.H."/>
            <person name="King N."/>
            <person name="Lang F.B.F."/>
            <person name="Roger A.J."/>
            <person name="Ruiz-Trillo I."/>
            <person name="Lander E."/>
            <person name="Nusbaum C."/>
        </authorList>
    </citation>
    <scope>NUCLEOTIDE SEQUENCE [LARGE SCALE GENOMIC DNA]</scope>
    <source>
        <strain evidence="13 14">ATCC 50062</strain>
    </source>
</reference>
<dbReference type="CDD" id="cd00200">
    <property type="entry name" value="WD40"/>
    <property type="match status" value="1"/>
</dbReference>
<comment type="subcellular location">
    <subcellularLocation>
        <location evidence="1">Cell projection</location>
        <location evidence="1">Cilium</location>
        <location evidence="1">Flagellum</location>
    </subcellularLocation>
    <subcellularLocation>
        <location evidence="2">Cytoplasm</location>
    </subcellularLocation>
</comment>
<keyword evidence="8" id="KW-0966">Cell projection</keyword>
<comment type="similarity">
    <text evidence="9">Belongs to the CFAP52 family.</text>
</comment>
<dbReference type="PROSITE" id="PS50294">
    <property type="entry name" value="WD_REPEATS_REGION"/>
    <property type="match status" value="2"/>
</dbReference>
<dbReference type="PANTHER" id="PTHR13720">
    <property type="entry name" value="WD-40 REPEAT PROTEIN"/>
    <property type="match status" value="1"/>
</dbReference>
<dbReference type="InterPro" id="IPR015943">
    <property type="entry name" value="WD40/YVTN_repeat-like_dom_sf"/>
</dbReference>
<dbReference type="InterPro" id="IPR019775">
    <property type="entry name" value="WD40_repeat_CS"/>
</dbReference>
<accession>A0A0L0DLZ0</accession>
<dbReference type="RefSeq" id="XP_013754539.1">
    <property type="nucleotide sequence ID" value="XM_013899085.1"/>
</dbReference>
<evidence type="ECO:0000256" key="11">
    <source>
        <dbReference type="PROSITE-ProRule" id="PRU00221"/>
    </source>
</evidence>
<evidence type="ECO:0000313" key="13">
    <source>
        <dbReference type="EMBL" id="KNC53275.1"/>
    </source>
</evidence>
<name>A0A0L0DLZ0_THETB</name>
<dbReference type="SUPFAM" id="SSF50978">
    <property type="entry name" value="WD40 repeat-like"/>
    <property type="match status" value="2"/>
</dbReference>
<evidence type="ECO:0000256" key="9">
    <source>
        <dbReference type="ARBA" id="ARBA00029456"/>
    </source>
</evidence>
<dbReference type="PRINTS" id="PR00320">
    <property type="entry name" value="GPROTEINBRPT"/>
</dbReference>
<evidence type="ECO:0000256" key="4">
    <source>
        <dbReference type="ARBA" id="ARBA00022574"/>
    </source>
</evidence>
<keyword evidence="5" id="KW-0677">Repeat</keyword>
<dbReference type="EMBL" id="GL349480">
    <property type="protein sequence ID" value="KNC53275.1"/>
    <property type="molecule type" value="Genomic_DNA"/>
</dbReference>
<dbReference type="Pfam" id="PF00400">
    <property type="entry name" value="WD40"/>
    <property type="match status" value="5"/>
</dbReference>
<dbReference type="SMART" id="SM00320">
    <property type="entry name" value="WD40"/>
    <property type="match status" value="9"/>
</dbReference>
<dbReference type="FunFam" id="2.130.10.10:FF:000207">
    <property type="entry name" value="Cilia- and flagella-associated protein 52"/>
    <property type="match status" value="1"/>
</dbReference>
<evidence type="ECO:0000313" key="14">
    <source>
        <dbReference type="Proteomes" id="UP000054408"/>
    </source>
</evidence>
<keyword evidence="3" id="KW-0963">Cytoplasm</keyword>
<feature type="repeat" description="WD" evidence="11">
    <location>
        <begin position="577"/>
        <end position="608"/>
    </location>
</feature>
<evidence type="ECO:0000256" key="10">
    <source>
        <dbReference type="ARBA" id="ARBA00029552"/>
    </source>
</evidence>
<evidence type="ECO:0000259" key="12">
    <source>
        <dbReference type="Pfam" id="PF23342"/>
    </source>
</evidence>
<proteinExistence type="inferred from homology"/>
<keyword evidence="14" id="KW-1185">Reference proteome</keyword>
<dbReference type="Proteomes" id="UP000054408">
    <property type="component" value="Unassembled WGS sequence"/>
</dbReference>
<dbReference type="PROSITE" id="PS00678">
    <property type="entry name" value="WD_REPEATS_1"/>
    <property type="match status" value="1"/>
</dbReference>
<keyword evidence="4 11" id="KW-0853">WD repeat</keyword>
<evidence type="ECO:0000256" key="6">
    <source>
        <dbReference type="ARBA" id="ARBA00022846"/>
    </source>
</evidence>
<dbReference type="FunFam" id="2.130.10.10:FF:001320">
    <property type="entry name" value="Predicted protein"/>
    <property type="match status" value="1"/>
</dbReference>
<dbReference type="OMA" id="RIMVYNF"/>
<keyword evidence="7" id="KW-0969">Cilium</keyword>
<organism evidence="13 14">
    <name type="scientific">Thecamonas trahens ATCC 50062</name>
    <dbReference type="NCBI Taxonomy" id="461836"/>
    <lineage>
        <taxon>Eukaryota</taxon>
        <taxon>Apusozoa</taxon>
        <taxon>Apusomonadida</taxon>
        <taxon>Apusomonadidae</taxon>
        <taxon>Thecamonas</taxon>
    </lineage>
</organism>
<dbReference type="GO" id="GO:0031514">
    <property type="term" value="C:motile cilium"/>
    <property type="evidence" value="ECO:0007669"/>
    <property type="project" value="UniProtKB-SubCell"/>
</dbReference>
<evidence type="ECO:0000256" key="3">
    <source>
        <dbReference type="ARBA" id="ARBA00022490"/>
    </source>
</evidence>
<dbReference type="AlphaFoldDB" id="A0A0L0DLZ0"/>